<name>A0A158R5J9_9BILA</name>
<dbReference type="InterPro" id="IPR000418">
    <property type="entry name" value="Ets_dom"/>
</dbReference>
<dbReference type="FunFam" id="1.10.10.10:FF:000853">
    <property type="entry name" value="ETS-Like transcription Factor homolog"/>
    <property type="match status" value="1"/>
</dbReference>
<dbReference type="PANTHER" id="PTHR11849">
    <property type="entry name" value="ETS"/>
    <property type="match status" value="1"/>
</dbReference>
<dbReference type="GO" id="GO:0000981">
    <property type="term" value="F:DNA-binding transcription factor activity, RNA polymerase II-specific"/>
    <property type="evidence" value="ECO:0007669"/>
    <property type="project" value="TreeGrafter"/>
</dbReference>
<dbReference type="SUPFAM" id="SSF46785">
    <property type="entry name" value="Winged helix' DNA-binding domain"/>
    <property type="match status" value="1"/>
</dbReference>
<dbReference type="GO" id="GO:0043565">
    <property type="term" value="F:sequence-specific DNA binding"/>
    <property type="evidence" value="ECO:0007669"/>
    <property type="project" value="InterPro"/>
</dbReference>
<dbReference type="STRING" id="451379.A0A158R5J9"/>
<accession>A0A158R5J9</accession>
<comment type="subcellular location">
    <subcellularLocation>
        <location evidence="3">Nucleus</location>
    </subcellularLocation>
</comment>
<evidence type="ECO:0000259" key="4">
    <source>
        <dbReference type="PROSITE" id="PS50061"/>
    </source>
</evidence>
<keyword evidence="2 3" id="KW-0238">DNA-binding</keyword>
<dbReference type="PRINTS" id="PR00454">
    <property type="entry name" value="ETSDOMAIN"/>
</dbReference>
<dbReference type="InterPro" id="IPR036390">
    <property type="entry name" value="WH_DNA-bd_sf"/>
</dbReference>
<evidence type="ECO:0000313" key="5">
    <source>
        <dbReference type="Proteomes" id="UP000046393"/>
    </source>
</evidence>
<dbReference type="AlphaFoldDB" id="A0A158R5J9"/>
<dbReference type="InterPro" id="IPR036388">
    <property type="entry name" value="WH-like_DNA-bd_sf"/>
</dbReference>
<dbReference type="Pfam" id="PF00178">
    <property type="entry name" value="Ets"/>
    <property type="match status" value="1"/>
</dbReference>
<dbReference type="PROSITE" id="PS00346">
    <property type="entry name" value="ETS_DOMAIN_2"/>
    <property type="match status" value="1"/>
</dbReference>
<organism evidence="5 6">
    <name type="scientific">Syphacia muris</name>
    <dbReference type="NCBI Taxonomy" id="451379"/>
    <lineage>
        <taxon>Eukaryota</taxon>
        <taxon>Metazoa</taxon>
        <taxon>Ecdysozoa</taxon>
        <taxon>Nematoda</taxon>
        <taxon>Chromadorea</taxon>
        <taxon>Rhabditida</taxon>
        <taxon>Spirurina</taxon>
        <taxon>Oxyuridomorpha</taxon>
        <taxon>Oxyuroidea</taxon>
        <taxon>Oxyuridae</taxon>
        <taxon>Syphacia</taxon>
    </lineage>
</organism>
<dbReference type="InterPro" id="IPR046328">
    <property type="entry name" value="ETS_fam"/>
</dbReference>
<dbReference type="GO" id="GO:0030154">
    <property type="term" value="P:cell differentiation"/>
    <property type="evidence" value="ECO:0007669"/>
    <property type="project" value="TreeGrafter"/>
</dbReference>
<protein>
    <submittedName>
        <fullName evidence="6">ETS domain-containing protein</fullName>
    </submittedName>
</protein>
<reference evidence="6" key="1">
    <citation type="submission" date="2016-04" db="UniProtKB">
        <authorList>
            <consortium name="WormBaseParasite"/>
        </authorList>
    </citation>
    <scope>IDENTIFICATION</scope>
</reference>
<dbReference type="PROSITE" id="PS00345">
    <property type="entry name" value="ETS_DOMAIN_1"/>
    <property type="match status" value="1"/>
</dbReference>
<evidence type="ECO:0000313" key="6">
    <source>
        <dbReference type="WBParaSite" id="SMUV_0000708501-mRNA-1"/>
    </source>
</evidence>
<dbReference type="SMART" id="SM00413">
    <property type="entry name" value="ETS"/>
    <property type="match status" value="1"/>
</dbReference>
<sequence>LDFSTAAAAAAASAVLPAVNGLGNNAALNSTIQEVLFGSVTANNKAGIQQQTHNPFPTSQPPRPSFFEARRFSEPTASPHNFSASRRKSRDGQVTYLWEFLLRLLQDKEYCPKYIKWLNHSKGIFKLVDSKAVSRLWGLHKNKPGMNYETMGRALRYYYQRGILQKVDGQRLVYQFVDVPKEVYFSSNVLHSIILYYLF</sequence>
<feature type="domain" description="ETS" evidence="4">
    <location>
        <begin position="95"/>
        <end position="177"/>
    </location>
</feature>
<evidence type="ECO:0000256" key="2">
    <source>
        <dbReference type="ARBA" id="ARBA00023125"/>
    </source>
</evidence>
<dbReference type="GO" id="GO:0005634">
    <property type="term" value="C:nucleus"/>
    <property type="evidence" value="ECO:0007669"/>
    <property type="project" value="UniProtKB-SubCell"/>
</dbReference>
<dbReference type="WBParaSite" id="SMUV_0000708501-mRNA-1">
    <property type="protein sequence ID" value="SMUV_0000708501-mRNA-1"/>
    <property type="gene ID" value="SMUV_0000708501"/>
</dbReference>
<dbReference type="Proteomes" id="UP000046393">
    <property type="component" value="Unplaced"/>
</dbReference>
<dbReference type="PROSITE" id="PS50061">
    <property type="entry name" value="ETS_DOMAIN_3"/>
    <property type="match status" value="1"/>
</dbReference>
<evidence type="ECO:0000256" key="1">
    <source>
        <dbReference type="ARBA" id="ARBA00005562"/>
    </source>
</evidence>
<evidence type="ECO:0000256" key="3">
    <source>
        <dbReference type="RuleBase" id="RU004019"/>
    </source>
</evidence>
<comment type="similarity">
    <text evidence="1 3">Belongs to the ETS family.</text>
</comment>
<dbReference type="Gene3D" id="1.10.10.10">
    <property type="entry name" value="Winged helix-like DNA-binding domain superfamily/Winged helix DNA-binding domain"/>
    <property type="match status" value="1"/>
</dbReference>
<keyword evidence="5" id="KW-1185">Reference proteome</keyword>
<keyword evidence="3" id="KW-0539">Nucleus</keyword>
<proteinExistence type="inferred from homology"/>
<dbReference type="PANTHER" id="PTHR11849:SF191">
    <property type="entry name" value="ECDYSONE-INDUCED PROTEIN 74EF ISOFORM B"/>
    <property type="match status" value="1"/>
</dbReference>